<evidence type="ECO:0000256" key="1">
    <source>
        <dbReference type="ARBA" id="ARBA00023015"/>
    </source>
</evidence>
<dbReference type="InterPro" id="IPR023187">
    <property type="entry name" value="Tscrpt_reg_MarR-type_CS"/>
</dbReference>
<feature type="domain" description="HTH marR-type" evidence="4">
    <location>
        <begin position="6"/>
        <end position="138"/>
    </location>
</feature>
<dbReference type="PANTHER" id="PTHR33164">
    <property type="entry name" value="TRANSCRIPTIONAL REGULATOR, MARR FAMILY"/>
    <property type="match status" value="1"/>
</dbReference>
<dbReference type="AlphaFoldDB" id="A0A4Q8AL39"/>
<organism evidence="5 6">
    <name type="scientific">Microterricola gilva</name>
    <dbReference type="NCBI Taxonomy" id="393267"/>
    <lineage>
        <taxon>Bacteria</taxon>
        <taxon>Bacillati</taxon>
        <taxon>Actinomycetota</taxon>
        <taxon>Actinomycetes</taxon>
        <taxon>Micrococcales</taxon>
        <taxon>Microbacteriaceae</taxon>
        <taxon>Microterricola</taxon>
    </lineage>
</organism>
<protein>
    <submittedName>
        <fullName evidence="5">DNA-binding MarR family transcriptional regulator</fullName>
    </submittedName>
</protein>
<dbReference type="PROSITE" id="PS01117">
    <property type="entry name" value="HTH_MARR_1"/>
    <property type="match status" value="1"/>
</dbReference>
<evidence type="ECO:0000256" key="3">
    <source>
        <dbReference type="ARBA" id="ARBA00023163"/>
    </source>
</evidence>
<dbReference type="SMART" id="SM00347">
    <property type="entry name" value="HTH_MARR"/>
    <property type="match status" value="1"/>
</dbReference>
<dbReference type="SUPFAM" id="SSF46785">
    <property type="entry name" value="Winged helix' DNA-binding domain"/>
    <property type="match status" value="1"/>
</dbReference>
<reference evidence="5 6" key="1">
    <citation type="submission" date="2019-02" db="EMBL/GenBank/DDBJ databases">
        <title>Sequencing the genomes of 1000 actinobacteria strains.</title>
        <authorList>
            <person name="Klenk H.-P."/>
        </authorList>
    </citation>
    <scope>NUCLEOTIDE SEQUENCE [LARGE SCALE GENOMIC DNA]</scope>
    <source>
        <strain evidence="5 6">DSM 18319</strain>
    </source>
</reference>
<dbReference type="RefSeq" id="WP_207226211.1">
    <property type="nucleotide sequence ID" value="NZ_SHLC01000001.1"/>
</dbReference>
<keyword evidence="3" id="KW-0804">Transcription</keyword>
<dbReference type="InterPro" id="IPR039422">
    <property type="entry name" value="MarR/SlyA-like"/>
</dbReference>
<dbReference type="InterPro" id="IPR036388">
    <property type="entry name" value="WH-like_DNA-bd_sf"/>
</dbReference>
<dbReference type="Proteomes" id="UP000291483">
    <property type="component" value="Unassembled WGS sequence"/>
</dbReference>
<evidence type="ECO:0000256" key="2">
    <source>
        <dbReference type="ARBA" id="ARBA00023125"/>
    </source>
</evidence>
<evidence type="ECO:0000313" key="6">
    <source>
        <dbReference type="Proteomes" id="UP000291483"/>
    </source>
</evidence>
<dbReference type="EMBL" id="SHLC01000001">
    <property type="protein sequence ID" value="RZU65247.1"/>
    <property type="molecule type" value="Genomic_DNA"/>
</dbReference>
<comment type="caution">
    <text evidence="5">The sequence shown here is derived from an EMBL/GenBank/DDBJ whole genome shotgun (WGS) entry which is preliminary data.</text>
</comment>
<dbReference type="Pfam" id="PF12802">
    <property type="entry name" value="MarR_2"/>
    <property type="match status" value="1"/>
</dbReference>
<accession>A0A4Q8AL39</accession>
<gene>
    <name evidence="5" type="ORF">EV379_1574</name>
</gene>
<dbReference type="PANTHER" id="PTHR33164:SF57">
    <property type="entry name" value="MARR-FAMILY TRANSCRIPTIONAL REGULATOR"/>
    <property type="match status" value="1"/>
</dbReference>
<name>A0A4Q8AL39_9MICO</name>
<evidence type="ECO:0000259" key="4">
    <source>
        <dbReference type="PROSITE" id="PS50995"/>
    </source>
</evidence>
<evidence type="ECO:0000313" key="5">
    <source>
        <dbReference type="EMBL" id="RZU65247.1"/>
    </source>
</evidence>
<dbReference type="GO" id="GO:0003677">
    <property type="term" value="F:DNA binding"/>
    <property type="evidence" value="ECO:0007669"/>
    <property type="project" value="UniProtKB-KW"/>
</dbReference>
<sequence>MSDSASIAALDRLLQLTVLLGRDMDESLARDGISRSRAPVLWVIAAAGPRTQRELADSLHVSPRNITGLVDGLVADGFVTREPHPNDRRATLVTLTGAGEALVAKLAAEQDEFTRQLFGDWKPAELAAFSRGLDRTVNRLQQLIEAAAT</sequence>
<keyword evidence="6" id="KW-1185">Reference proteome</keyword>
<keyword evidence="2 5" id="KW-0238">DNA-binding</keyword>
<dbReference type="GO" id="GO:0003700">
    <property type="term" value="F:DNA-binding transcription factor activity"/>
    <property type="evidence" value="ECO:0007669"/>
    <property type="project" value="InterPro"/>
</dbReference>
<dbReference type="GO" id="GO:0006950">
    <property type="term" value="P:response to stress"/>
    <property type="evidence" value="ECO:0007669"/>
    <property type="project" value="TreeGrafter"/>
</dbReference>
<proteinExistence type="predicted"/>
<dbReference type="InterPro" id="IPR036390">
    <property type="entry name" value="WH_DNA-bd_sf"/>
</dbReference>
<dbReference type="Gene3D" id="1.10.10.10">
    <property type="entry name" value="Winged helix-like DNA-binding domain superfamily/Winged helix DNA-binding domain"/>
    <property type="match status" value="1"/>
</dbReference>
<dbReference type="PROSITE" id="PS50995">
    <property type="entry name" value="HTH_MARR_2"/>
    <property type="match status" value="1"/>
</dbReference>
<keyword evidence="1" id="KW-0805">Transcription regulation</keyword>
<dbReference type="InterPro" id="IPR000835">
    <property type="entry name" value="HTH_MarR-typ"/>
</dbReference>
<dbReference type="PRINTS" id="PR00598">
    <property type="entry name" value="HTHMARR"/>
</dbReference>